<organism evidence="10 11">
    <name type="scientific">Duganella vulcania</name>
    <dbReference type="NCBI Taxonomy" id="2692166"/>
    <lineage>
        <taxon>Bacteria</taxon>
        <taxon>Pseudomonadati</taxon>
        <taxon>Pseudomonadota</taxon>
        <taxon>Betaproteobacteria</taxon>
        <taxon>Burkholderiales</taxon>
        <taxon>Oxalobacteraceae</taxon>
        <taxon>Telluria group</taxon>
        <taxon>Duganella</taxon>
    </lineage>
</organism>
<keyword evidence="5" id="KW-0143">Chaperone</keyword>
<dbReference type="InterPro" id="IPR004176">
    <property type="entry name" value="Clp_R_N"/>
</dbReference>
<evidence type="ECO:0000256" key="8">
    <source>
        <dbReference type="SAM" id="Coils"/>
    </source>
</evidence>
<dbReference type="GO" id="GO:0034605">
    <property type="term" value="P:cellular response to heat"/>
    <property type="evidence" value="ECO:0007669"/>
    <property type="project" value="TreeGrafter"/>
</dbReference>
<dbReference type="CDD" id="cd00009">
    <property type="entry name" value="AAA"/>
    <property type="match status" value="1"/>
</dbReference>
<evidence type="ECO:0000256" key="2">
    <source>
        <dbReference type="ARBA" id="ARBA00022737"/>
    </source>
</evidence>
<dbReference type="AlphaFoldDB" id="A0A845HNE0"/>
<dbReference type="SMART" id="SM01086">
    <property type="entry name" value="ClpB_D2-small"/>
    <property type="match status" value="1"/>
</dbReference>
<evidence type="ECO:0000256" key="1">
    <source>
        <dbReference type="ARBA" id="ARBA00008675"/>
    </source>
</evidence>
<evidence type="ECO:0000313" key="10">
    <source>
        <dbReference type="EMBL" id="MYN18384.1"/>
    </source>
</evidence>
<evidence type="ECO:0000256" key="6">
    <source>
        <dbReference type="ARBA" id="ARBA00025613"/>
    </source>
</evidence>
<evidence type="ECO:0000259" key="9">
    <source>
        <dbReference type="PROSITE" id="PS51903"/>
    </source>
</evidence>
<dbReference type="Pfam" id="PF10431">
    <property type="entry name" value="ClpB_D2-small"/>
    <property type="match status" value="1"/>
</dbReference>
<dbReference type="InterPro" id="IPR019489">
    <property type="entry name" value="Clp_ATPase_C"/>
</dbReference>
<comment type="caution">
    <text evidence="10">The sequence shown here is derived from an EMBL/GenBank/DDBJ whole genome shotgun (WGS) entry which is preliminary data.</text>
</comment>
<dbReference type="Pfam" id="PF07724">
    <property type="entry name" value="AAA_2"/>
    <property type="match status" value="1"/>
</dbReference>
<feature type="coiled-coil region" evidence="8">
    <location>
        <begin position="444"/>
        <end position="496"/>
    </location>
</feature>
<dbReference type="SMART" id="SM00382">
    <property type="entry name" value="AAA"/>
    <property type="match status" value="2"/>
</dbReference>
<dbReference type="PROSITE" id="PS00870">
    <property type="entry name" value="CLPAB_1"/>
    <property type="match status" value="1"/>
</dbReference>
<dbReference type="InterPro" id="IPR027417">
    <property type="entry name" value="P-loop_NTPase"/>
</dbReference>
<protein>
    <submittedName>
        <fullName evidence="10">Type VI secretion system ATPase TssH</fullName>
    </submittedName>
</protein>
<dbReference type="PANTHER" id="PTHR11638:SF184">
    <property type="entry name" value="ATPASE WITH CHAPERONE ACTIVITY"/>
    <property type="match status" value="1"/>
</dbReference>
<name>A0A845HNE0_9BURK</name>
<dbReference type="Pfam" id="PF00004">
    <property type="entry name" value="AAA"/>
    <property type="match status" value="1"/>
</dbReference>
<sequence length="883" mass="95897">MSINLKTLIGKLNDTSRTAATRAASLCVSLGQYEVDIEHLFLALLEQPKSDFVLIARQSGISVSMLEADLQAEIARLKTGNSRTPVFSERLPKLFEHAWLIASLDLQAGQQAQIRSGHLLQALLTEPELAQLAYRGSKLFAKFEIDQIKHNLDKLTAGSDEAVTVAPAGEHEELAGDPVGDLSAKAASKTPALDQFTTNLTQRARDGKVDPVIGRDMEIRQAIDILMRRRQNNPILTGEAGVGKTAVVEGLALRIAHNDVPDVLKGVEIHTLDMGLLQAGASVKGEFENRLKNVIDEVKKSPHAIILFIDEAHTMIGAGGQAGQNDAANLLKPALARGELRTIAATTWGEYKKYFEKDAALARRFQVVKVEEPSEELACAMLRGMAPLMEKHFGVRVYDEAISEAVRLSHRYIMGRQLPDKAISVLDTACAKVALGQNATPALIENLARKLERIAAESASLQREQSTGGSAHVARLAELEAARVAAAAQHAELSERWEKEKVLTEQIKAGRATLEAGGDASQGKDLQALQAELKSLQGEAPMVPVQVDGHVVAEIVAGWTGIPLGKMVKDEIKTVLNLKAMLEQRVLGQPHAIEAVAQRVRTSRANLDDPNKPKGVFLFVGPSGIGKTETALALADVLYGGERKLITINMSEYQEAHSVSGLKGSPPGYVGYGEGGVLTEAVRRNPYSVVLLDEVEKAHPDVMELFFQVFDKGVMDDAEGREIDFKNTIIILTSNVASAAMMQACLNKSSEELPDPAALEELIRPHLMKQFKPAFLGRLKVIPYYPIPDDVLVEIIKLKLGRIQKRISANHKAEFSYDEALVEAVLARCTEVDSGARNVDNILNGTLLPEVAESVLTKMAEGLAISKIKVSANKQGQFKYTVK</sequence>
<dbReference type="PROSITE" id="PS51903">
    <property type="entry name" value="CLP_R"/>
    <property type="match status" value="1"/>
</dbReference>
<dbReference type="GO" id="GO:0005524">
    <property type="term" value="F:ATP binding"/>
    <property type="evidence" value="ECO:0007669"/>
    <property type="project" value="UniProtKB-KW"/>
</dbReference>
<dbReference type="EMBL" id="WWCV01000029">
    <property type="protein sequence ID" value="MYN18384.1"/>
    <property type="molecule type" value="Genomic_DNA"/>
</dbReference>
<dbReference type="SUPFAM" id="SSF81923">
    <property type="entry name" value="Double Clp-N motif"/>
    <property type="match status" value="1"/>
</dbReference>
<dbReference type="InterPro" id="IPR003959">
    <property type="entry name" value="ATPase_AAA_core"/>
</dbReference>
<dbReference type="CDD" id="cd19499">
    <property type="entry name" value="RecA-like_ClpB_Hsp104-like"/>
    <property type="match status" value="1"/>
</dbReference>
<reference evidence="10 11" key="1">
    <citation type="submission" date="2019-12" db="EMBL/GenBank/DDBJ databases">
        <title>Novel species isolated from a subtropical stream in China.</title>
        <authorList>
            <person name="Lu H."/>
        </authorList>
    </citation>
    <scope>NUCLEOTIDE SEQUENCE [LARGE SCALE GENOMIC DNA]</scope>
    <source>
        <strain evidence="10 11">FT107W</strain>
    </source>
</reference>
<dbReference type="InterPro" id="IPR003593">
    <property type="entry name" value="AAA+_ATPase"/>
</dbReference>
<dbReference type="PANTHER" id="PTHR11638">
    <property type="entry name" value="ATP-DEPENDENT CLP PROTEASE"/>
    <property type="match status" value="1"/>
</dbReference>
<evidence type="ECO:0000256" key="4">
    <source>
        <dbReference type="ARBA" id="ARBA00022840"/>
    </source>
</evidence>
<proteinExistence type="inferred from homology"/>
<comment type="function">
    <text evidence="6">Part of a stress-induced multi-chaperone system, it is involved in the recovery of the cell from heat-induced damage, in cooperation with DnaK, DnaJ and GrpE. Acts before DnaK, in the processing of protein aggregates. Protein binding stimulates the ATPase activity; ATP hydrolysis unfolds the denatured protein aggregates, which probably helps expose new hydrophobic binding sites on the surface of ClpB-bound aggregates, contributing to the solubilization and refolding of denatured protein aggregates by DnaK.</text>
</comment>
<dbReference type="Gene3D" id="1.10.1780.10">
    <property type="entry name" value="Clp, N-terminal domain"/>
    <property type="match status" value="1"/>
</dbReference>
<dbReference type="Proteomes" id="UP000484875">
    <property type="component" value="Unassembled WGS sequence"/>
</dbReference>
<feature type="domain" description="Clp R" evidence="9">
    <location>
        <begin position="9"/>
        <end position="158"/>
    </location>
</feature>
<dbReference type="InterPro" id="IPR041546">
    <property type="entry name" value="ClpA/ClpB_AAA_lid"/>
</dbReference>
<evidence type="ECO:0000256" key="7">
    <source>
        <dbReference type="PROSITE-ProRule" id="PRU01251"/>
    </source>
</evidence>
<dbReference type="InterPro" id="IPR036628">
    <property type="entry name" value="Clp_N_dom_sf"/>
</dbReference>
<dbReference type="PRINTS" id="PR00300">
    <property type="entry name" value="CLPPROTEASEA"/>
</dbReference>
<dbReference type="FunFam" id="3.40.50.300:FF:000025">
    <property type="entry name" value="ATP-dependent Clp protease subunit"/>
    <property type="match status" value="1"/>
</dbReference>
<dbReference type="FunFam" id="3.40.50.300:FF:000010">
    <property type="entry name" value="Chaperone clpB 1, putative"/>
    <property type="match status" value="1"/>
</dbReference>
<dbReference type="InterPro" id="IPR050130">
    <property type="entry name" value="ClpA_ClpB"/>
</dbReference>
<dbReference type="InterPro" id="IPR017729">
    <property type="entry name" value="ATPase_T6SS_ClpV1"/>
</dbReference>
<keyword evidence="4" id="KW-0067">ATP-binding</keyword>
<dbReference type="GO" id="GO:0016887">
    <property type="term" value="F:ATP hydrolysis activity"/>
    <property type="evidence" value="ECO:0007669"/>
    <property type="project" value="InterPro"/>
</dbReference>
<dbReference type="Pfam" id="PF02861">
    <property type="entry name" value="Clp_N"/>
    <property type="match status" value="1"/>
</dbReference>
<evidence type="ECO:0000256" key="5">
    <source>
        <dbReference type="ARBA" id="ARBA00023186"/>
    </source>
</evidence>
<keyword evidence="3" id="KW-0547">Nucleotide-binding</keyword>
<dbReference type="NCBIfam" id="TIGR03345">
    <property type="entry name" value="VI_ClpV1"/>
    <property type="match status" value="1"/>
</dbReference>
<accession>A0A845HNE0</accession>
<dbReference type="InterPro" id="IPR018368">
    <property type="entry name" value="ClpA/B_CS1"/>
</dbReference>
<evidence type="ECO:0000256" key="3">
    <source>
        <dbReference type="ARBA" id="ARBA00022741"/>
    </source>
</evidence>
<keyword evidence="2 7" id="KW-0677">Repeat</keyword>
<keyword evidence="11" id="KW-1185">Reference proteome</keyword>
<dbReference type="InterPro" id="IPR001270">
    <property type="entry name" value="ClpA/B"/>
</dbReference>
<dbReference type="Gene3D" id="1.10.8.60">
    <property type="match status" value="1"/>
</dbReference>
<keyword evidence="8" id="KW-0175">Coiled coil</keyword>
<evidence type="ECO:0000313" key="11">
    <source>
        <dbReference type="Proteomes" id="UP000484875"/>
    </source>
</evidence>
<dbReference type="GO" id="GO:0005737">
    <property type="term" value="C:cytoplasm"/>
    <property type="evidence" value="ECO:0007669"/>
    <property type="project" value="TreeGrafter"/>
</dbReference>
<dbReference type="RefSeq" id="WP_161090942.1">
    <property type="nucleotide sequence ID" value="NZ_WWCV01000029.1"/>
</dbReference>
<dbReference type="Pfam" id="PF17871">
    <property type="entry name" value="AAA_lid_9"/>
    <property type="match status" value="1"/>
</dbReference>
<dbReference type="SUPFAM" id="SSF52540">
    <property type="entry name" value="P-loop containing nucleoside triphosphate hydrolases"/>
    <property type="match status" value="2"/>
</dbReference>
<comment type="similarity">
    <text evidence="1">Belongs to the ClpA/ClpB family.</text>
</comment>
<dbReference type="Gene3D" id="3.40.50.300">
    <property type="entry name" value="P-loop containing nucleotide triphosphate hydrolases"/>
    <property type="match status" value="3"/>
</dbReference>
<gene>
    <name evidence="10" type="primary">tssH</name>
    <name evidence="10" type="ORF">GTP81_16660</name>
</gene>